<protein>
    <submittedName>
        <fullName evidence="2">Uncharacterized protein</fullName>
    </submittedName>
</protein>
<dbReference type="EMBL" id="JAWJWF010000004">
    <property type="protein sequence ID" value="KAK6633234.1"/>
    <property type="molecule type" value="Genomic_DNA"/>
</dbReference>
<organism evidence="2 3">
    <name type="scientific">Polyplax serrata</name>
    <name type="common">Common mouse louse</name>
    <dbReference type="NCBI Taxonomy" id="468196"/>
    <lineage>
        <taxon>Eukaryota</taxon>
        <taxon>Metazoa</taxon>
        <taxon>Ecdysozoa</taxon>
        <taxon>Arthropoda</taxon>
        <taxon>Hexapoda</taxon>
        <taxon>Insecta</taxon>
        <taxon>Pterygota</taxon>
        <taxon>Neoptera</taxon>
        <taxon>Paraneoptera</taxon>
        <taxon>Psocodea</taxon>
        <taxon>Troctomorpha</taxon>
        <taxon>Phthiraptera</taxon>
        <taxon>Anoplura</taxon>
        <taxon>Polyplacidae</taxon>
        <taxon>Polyplax</taxon>
    </lineage>
</organism>
<reference evidence="2 3" key="1">
    <citation type="submission" date="2023-09" db="EMBL/GenBank/DDBJ databases">
        <title>Genomes of two closely related lineages of the louse Polyplax serrata with different host specificities.</title>
        <authorList>
            <person name="Martinu J."/>
            <person name="Tarabai H."/>
            <person name="Stefka J."/>
            <person name="Hypsa V."/>
        </authorList>
    </citation>
    <scope>NUCLEOTIDE SEQUENCE [LARGE SCALE GENOMIC DNA]</scope>
    <source>
        <strain evidence="2">98ZLc_SE</strain>
    </source>
</reference>
<evidence type="ECO:0000256" key="1">
    <source>
        <dbReference type="SAM" id="MobiDB-lite"/>
    </source>
</evidence>
<evidence type="ECO:0000313" key="2">
    <source>
        <dbReference type="EMBL" id="KAK6633234.1"/>
    </source>
</evidence>
<proteinExistence type="predicted"/>
<feature type="region of interest" description="Disordered" evidence="1">
    <location>
        <begin position="1"/>
        <end position="33"/>
    </location>
</feature>
<sequence length="79" mass="8472">MRTSSGEITSSKEPMSGNEDFATGENGNSSHGLLGLLRKKRVISKATRATTLKDPSLGSMVSTRYLMTLHTVVGMTVLE</sequence>
<dbReference type="Proteomes" id="UP001359485">
    <property type="component" value="Unassembled WGS sequence"/>
</dbReference>
<keyword evidence="3" id="KW-1185">Reference proteome</keyword>
<accession>A0ABR1B137</accession>
<feature type="compositionally biased region" description="Low complexity" evidence="1">
    <location>
        <begin position="24"/>
        <end position="33"/>
    </location>
</feature>
<comment type="caution">
    <text evidence="2">The sequence shown here is derived from an EMBL/GenBank/DDBJ whole genome shotgun (WGS) entry which is preliminary data.</text>
</comment>
<evidence type="ECO:0000313" key="3">
    <source>
        <dbReference type="Proteomes" id="UP001359485"/>
    </source>
</evidence>
<feature type="compositionally biased region" description="Polar residues" evidence="1">
    <location>
        <begin position="1"/>
        <end position="13"/>
    </location>
</feature>
<gene>
    <name evidence="2" type="ORF">RUM44_003835</name>
</gene>
<name>A0ABR1B137_POLSC</name>